<dbReference type="InterPro" id="IPR015421">
    <property type="entry name" value="PyrdxlP-dep_Trfase_major"/>
</dbReference>
<protein>
    <recommendedName>
        <fullName evidence="2">Aminotransferase class V domain-containing protein</fullName>
    </recommendedName>
</protein>
<evidence type="ECO:0000313" key="3">
    <source>
        <dbReference type="EMBL" id="KAL0954144.1"/>
    </source>
</evidence>
<gene>
    <name evidence="3" type="ORF">HGRIS_005283</name>
</gene>
<sequence length="430" mass="48555">MNPSELYKTTPPRLGHGVLEFFGLDRQYVNLNNGSYGSLPLPVLAQCNALTLEIERNPDVFHRRNYQNPLKRVREQVADIIGAHADECVIVPNASHGINTVLRNFDWESQDIIIAFNTTYGSIAKTIQHLSDTPPHPSIVEFTIQFPTTHADIISNFRDFVRQLPEPATGSPKRKVVAIIDSIISNPGALLPWQELVGICKKAGIWSMVDGAHSIGHEMNINLSTAQPDFWVSNCHKWLHAKRGCAVLYVPFRNQYMIKSAIPTAFEYVSPSSGEKPAFIQQFEWNGTIDFVPYLSVTYALEFRKWLGGEEKINEYCHRLAIEGGQLLANILGTSVMDPDGSFTANMVNVELPLSSSVRPSMEVTIRMNEKLLEQHNVYSAHFFHNGKWWTRCSAQVFNDLRDFENLGRAWLIVCREMEQEVGSNARAKL</sequence>
<dbReference type="InterPro" id="IPR015424">
    <property type="entry name" value="PyrdxlP-dep_Trfase"/>
</dbReference>
<dbReference type="PANTHER" id="PTHR43092">
    <property type="entry name" value="L-CYSTEINE DESULFHYDRASE"/>
    <property type="match status" value="1"/>
</dbReference>
<proteinExistence type="predicted"/>
<name>A0ABR3JES8_9AGAR</name>
<evidence type="ECO:0000259" key="2">
    <source>
        <dbReference type="Pfam" id="PF00266"/>
    </source>
</evidence>
<dbReference type="Gene3D" id="3.40.640.10">
    <property type="entry name" value="Type I PLP-dependent aspartate aminotransferase-like (Major domain)"/>
    <property type="match status" value="1"/>
</dbReference>
<dbReference type="SUPFAM" id="SSF53383">
    <property type="entry name" value="PLP-dependent transferases"/>
    <property type="match status" value="1"/>
</dbReference>
<dbReference type="PANTHER" id="PTHR43092:SF2">
    <property type="entry name" value="HERCYNYLCYSTEINE SULFOXIDE LYASE"/>
    <property type="match status" value="1"/>
</dbReference>
<dbReference type="EMBL" id="JASNQZ010000008">
    <property type="protein sequence ID" value="KAL0954144.1"/>
    <property type="molecule type" value="Genomic_DNA"/>
</dbReference>
<accession>A0ABR3JES8</accession>
<reference evidence="4" key="1">
    <citation type="submission" date="2024-06" db="EMBL/GenBank/DDBJ databases">
        <title>Multi-omics analyses provide insights into the biosynthesis of the anticancer antibiotic pleurotin in Hohenbuehelia grisea.</title>
        <authorList>
            <person name="Weaver J.A."/>
            <person name="Alberti F."/>
        </authorList>
    </citation>
    <scope>NUCLEOTIDE SEQUENCE [LARGE SCALE GENOMIC DNA]</scope>
    <source>
        <strain evidence="4">T-177</strain>
    </source>
</reference>
<organism evidence="3 4">
    <name type="scientific">Hohenbuehelia grisea</name>
    <dbReference type="NCBI Taxonomy" id="104357"/>
    <lineage>
        <taxon>Eukaryota</taxon>
        <taxon>Fungi</taxon>
        <taxon>Dikarya</taxon>
        <taxon>Basidiomycota</taxon>
        <taxon>Agaricomycotina</taxon>
        <taxon>Agaricomycetes</taxon>
        <taxon>Agaricomycetidae</taxon>
        <taxon>Agaricales</taxon>
        <taxon>Pleurotineae</taxon>
        <taxon>Pleurotaceae</taxon>
        <taxon>Hohenbuehelia</taxon>
    </lineage>
</organism>
<dbReference type="InterPro" id="IPR015422">
    <property type="entry name" value="PyrdxlP-dep_Trfase_small"/>
</dbReference>
<feature type="domain" description="Aminotransferase class V" evidence="2">
    <location>
        <begin position="66"/>
        <end position="351"/>
    </location>
</feature>
<evidence type="ECO:0000313" key="4">
    <source>
        <dbReference type="Proteomes" id="UP001556367"/>
    </source>
</evidence>
<dbReference type="Proteomes" id="UP001556367">
    <property type="component" value="Unassembled WGS sequence"/>
</dbReference>
<keyword evidence="1" id="KW-0663">Pyridoxal phosphate</keyword>
<dbReference type="Gene3D" id="3.90.1150.10">
    <property type="entry name" value="Aspartate Aminotransferase, domain 1"/>
    <property type="match status" value="1"/>
</dbReference>
<keyword evidence="4" id="KW-1185">Reference proteome</keyword>
<evidence type="ECO:0000256" key="1">
    <source>
        <dbReference type="ARBA" id="ARBA00022898"/>
    </source>
</evidence>
<comment type="caution">
    <text evidence="3">The sequence shown here is derived from an EMBL/GenBank/DDBJ whole genome shotgun (WGS) entry which is preliminary data.</text>
</comment>
<dbReference type="InterPro" id="IPR000192">
    <property type="entry name" value="Aminotrans_V_dom"/>
</dbReference>
<dbReference type="Pfam" id="PF00266">
    <property type="entry name" value="Aminotran_5"/>
    <property type="match status" value="1"/>
</dbReference>